<dbReference type="InterPro" id="IPR024046">
    <property type="entry name" value="Flagellar_assmbl_FliW_dom_sf"/>
</dbReference>
<dbReference type="OrthoDB" id="9801235at2"/>
<keyword evidence="1 4" id="KW-0963">Cytoplasm</keyword>
<comment type="subunit">
    <text evidence="4">Interacts with translational regulator CsrA and flagellin(s).</text>
</comment>
<evidence type="ECO:0000256" key="1">
    <source>
        <dbReference type="ARBA" id="ARBA00022490"/>
    </source>
</evidence>
<gene>
    <name evidence="4" type="primary">fliW</name>
    <name evidence="5" type="ORF">FHQ18_02095</name>
</gene>
<evidence type="ECO:0000256" key="2">
    <source>
        <dbReference type="ARBA" id="ARBA00022795"/>
    </source>
</evidence>
<dbReference type="GO" id="GO:0005737">
    <property type="term" value="C:cytoplasm"/>
    <property type="evidence" value="ECO:0007669"/>
    <property type="project" value="UniProtKB-SubCell"/>
</dbReference>
<evidence type="ECO:0000256" key="3">
    <source>
        <dbReference type="ARBA" id="ARBA00022845"/>
    </source>
</evidence>
<protein>
    <recommendedName>
        <fullName evidence="4">Flagellar assembly factor FliW</fullName>
    </recommendedName>
</protein>
<comment type="caution">
    <text evidence="5">The sequence shown here is derived from an EMBL/GenBank/DDBJ whole genome shotgun (WGS) entry which is preliminary data.</text>
</comment>
<keyword evidence="3 4" id="KW-0810">Translation regulation</keyword>
<accession>A0A5A8F6B4</accession>
<dbReference type="Proteomes" id="UP000322876">
    <property type="component" value="Unassembled WGS sequence"/>
</dbReference>
<dbReference type="HAMAP" id="MF_01185">
    <property type="entry name" value="FliW"/>
    <property type="match status" value="1"/>
</dbReference>
<keyword evidence="2 4" id="KW-1005">Bacterial flagellum biogenesis</keyword>
<organism evidence="5 6">
    <name type="scientific">Deferribacter autotrophicus</name>
    <dbReference type="NCBI Taxonomy" id="500465"/>
    <lineage>
        <taxon>Bacteria</taxon>
        <taxon>Pseudomonadati</taxon>
        <taxon>Deferribacterota</taxon>
        <taxon>Deferribacteres</taxon>
        <taxon>Deferribacterales</taxon>
        <taxon>Deferribacteraceae</taxon>
        <taxon>Deferribacter</taxon>
    </lineage>
</organism>
<keyword evidence="6" id="KW-1185">Reference proteome</keyword>
<dbReference type="SUPFAM" id="SSF141457">
    <property type="entry name" value="BH3618-like"/>
    <property type="match status" value="1"/>
</dbReference>
<dbReference type="PANTHER" id="PTHR39190">
    <property type="entry name" value="FLAGELLAR ASSEMBLY FACTOR FLIW"/>
    <property type="match status" value="1"/>
</dbReference>
<sequence length="154" mass="17815">MSKKAVLEKSMEEHVLESKKVGKIVYKEEDLITMASPFLGFPDLHDFLLLEDDNCVPFLWFHSVEDPNVAFVVLPIKSFFKDYDPKISKRELKILQANSFDEITLFGIVVVPENPKEATINLRAPLVINLNRKIAKQIILDDERWQIKTPLFTE</sequence>
<evidence type="ECO:0000313" key="5">
    <source>
        <dbReference type="EMBL" id="KAA0258759.1"/>
    </source>
</evidence>
<keyword evidence="5" id="KW-0969">Cilium</keyword>
<evidence type="ECO:0000256" key="4">
    <source>
        <dbReference type="HAMAP-Rule" id="MF_01185"/>
    </source>
</evidence>
<comment type="subcellular location">
    <subcellularLocation>
        <location evidence="4">Cytoplasm</location>
    </subcellularLocation>
</comment>
<dbReference type="GO" id="GO:0044780">
    <property type="term" value="P:bacterial-type flagellum assembly"/>
    <property type="evidence" value="ECO:0007669"/>
    <property type="project" value="UniProtKB-UniRule"/>
</dbReference>
<proteinExistence type="inferred from homology"/>
<name>A0A5A8F6B4_9BACT</name>
<dbReference type="GO" id="GO:0006417">
    <property type="term" value="P:regulation of translation"/>
    <property type="evidence" value="ECO:0007669"/>
    <property type="project" value="UniProtKB-KW"/>
</dbReference>
<comment type="similarity">
    <text evidence="4">Belongs to the FliW family.</text>
</comment>
<evidence type="ECO:0000313" key="6">
    <source>
        <dbReference type="Proteomes" id="UP000322876"/>
    </source>
</evidence>
<dbReference type="Gene3D" id="2.30.290.10">
    <property type="entry name" value="BH3618-like"/>
    <property type="match status" value="1"/>
</dbReference>
<reference evidence="5 6" key="1">
    <citation type="submission" date="2019-06" db="EMBL/GenBank/DDBJ databases">
        <title>Genomic insights into carbon and energy metabolism of Deferribacter autotrophicus revealed new metabolic traits in the phylum Deferribacteres.</title>
        <authorList>
            <person name="Slobodkin A.I."/>
            <person name="Slobodkina G.B."/>
            <person name="Allioux M."/>
            <person name="Alain K."/>
            <person name="Jebbar M."/>
            <person name="Shadrin V."/>
            <person name="Kublanov I.V."/>
            <person name="Toshchakov S.V."/>
            <person name="Bonch-Osmolovskaya E.A."/>
        </authorList>
    </citation>
    <scope>NUCLEOTIDE SEQUENCE [LARGE SCALE GENOMIC DNA]</scope>
    <source>
        <strain evidence="5 6">SL50</strain>
    </source>
</reference>
<dbReference type="AlphaFoldDB" id="A0A5A8F6B4"/>
<keyword evidence="4" id="KW-0143">Chaperone</keyword>
<dbReference type="EMBL" id="VFJB01000003">
    <property type="protein sequence ID" value="KAA0258759.1"/>
    <property type="molecule type" value="Genomic_DNA"/>
</dbReference>
<keyword evidence="5" id="KW-0966">Cell projection</keyword>
<dbReference type="InterPro" id="IPR003775">
    <property type="entry name" value="Flagellar_assembly_factor_FliW"/>
</dbReference>
<dbReference type="Pfam" id="PF02623">
    <property type="entry name" value="FliW"/>
    <property type="match status" value="1"/>
</dbReference>
<dbReference type="RefSeq" id="WP_149265519.1">
    <property type="nucleotide sequence ID" value="NZ_VFJB01000003.1"/>
</dbReference>
<keyword evidence="5" id="KW-0282">Flagellum</keyword>
<dbReference type="PANTHER" id="PTHR39190:SF1">
    <property type="entry name" value="FLAGELLAR ASSEMBLY FACTOR FLIW"/>
    <property type="match status" value="1"/>
</dbReference>
<comment type="function">
    <text evidence="4">Acts as an anti-CsrA protein, binds CsrA and prevents it from repressing translation of its target genes, one of which is flagellin. Binds to flagellin and participates in the assembly of the flagellum.</text>
</comment>